<dbReference type="PANTHER" id="PTHR43424">
    <property type="entry name" value="LOCUS PUTATIVE PROTEIN 1-RELATED"/>
    <property type="match status" value="1"/>
</dbReference>
<keyword evidence="4 5" id="KW-0472">Membrane</keyword>
<feature type="transmembrane region" description="Helical" evidence="5">
    <location>
        <begin position="113"/>
        <end position="135"/>
    </location>
</feature>
<feature type="transmembrane region" description="Helical" evidence="5">
    <location>
        <begin position="12"/>
        <end position="30"/>
    </location>
</feature>
<evidence type="ECO:0000256" key="4">
    <source>
        <dbReference type="ARBA" id="ARBA00023136"/>
    </source>
</evidence>
<feature type="transmembrane region" description="Helical" evidence="5">
    <location>
        <begin position="210"/>
        <end position="227"/>
    </location>
</feature>
<dbReference type="RefSeq" id="WP_005947721.1">
    <property type="nucleotide sequence ID" value="NZ_GL987995.1"/>
</dbReference>
<evidence type="ECO:0000256" key="2">
    <source>
        <dbReference type="ARBA" id="ARBA00022692"/>
    </source>
</evidence>
<keyword evidence="3 5" id="KW-1133">Transmembrane helix</keyword>
<keyword evidence="7" id="KW-1185">Reference proteome</keyword>
<dbReference type="EMBL" id="CP028103">
    <property type="protein sequence ID" value="AVQ31524.1"/>
    <property type="molecule type" value="Genomic_DNA"/>
</dbReference>
<feature type="transmembrane region" description="Helical" evidence="5">
    <location>
        <begin position="323"/>
        <end position="342"/>
    </location>
</feature>
<dbReference type="InterPro" id="IPR002797">
    <property type="entry name" value="Polysacc_synth"/>
</dbReference>
<accession>A0ABM6U5C1</accession>
<protein>
    <recommendedName>
        <fullName evidence="8">Polysaccharide biosynthesis protein</fullName>
    </recommendedName>
</protein>
<dbReference type="PANTHER" id="PTHR43424:SF1">
    <property type="entry name" value="LOCUS PUTATIVE PROTEIN 1-RELATED"/>
    <property type="match status" value="1"/>
</dbReference>
<name>A0ABM6U5C1_FUSVA</name>
<sequence>MGKSIIKNYMYNNILLIFNLTYPLITTIYINKIFSVKLIGEVSFSLSIVTVFISLSSLGITGYGTREVAKNRDNKESLNKIFSELLFLNFISVLFFCILYSLVISFFPNLYQYFKIFLILSLNLFMSIFSLEWFYIGLEEYEYIAKRSILTKIISFIFMIIFIKSEKDIYLYVFFLVLGISINGIFNIYNSKKYVRILFRQLELKKYMKLLKYFYFQVIMGCLYNGIDQIILGLNSTKDQVAYYARSRQLISIIVIISLSFTKTIIPRLNNKIDDGEEYKRLVNTSFNFSCFLSFPFLIGTLFLSENILYIMGKENFLPATNILRILSGLLIFSFIAVFLDTNISIPHNKEKNTFYGNMGVMIVSILISLILTEKYGGIGSAIAITLGEFIGILIQLFFIKKQSLYLGFFNKNILKYLFSALVMGGVIFNIKLQNFGYLKEFILCFIFGGITYIITLLFFKEKLLKKGITEILIKMKKEYK</sequence>
<feature type="transmembrane region" description="Helical" evidence="5">
    <location>
        <begin position="169"/>
        <end position="189"/>
    </location>
</feature>
<feature type="transmembrane region" description="Helical" evidence="5">
    <location>
        <begin position="287"/>
        <end position="311"/>
    </location>
</feature>
<keyword evidence="2 5" id="KW-0812">Transmembrane</keyword>
<feature type="transmembrane region" description="Helical" evidence="5">
    <location>
        <begin position="437"/>
        <end position="460"/>
    </location>
</feature>
<evidence type="ECO:0000256" key="1">
    <source>
        <dbReference type="ARBA" id="ARBA00004141"/>
    </source>
</evidence>
<evidence type="ECO:0000256" key="3">
    <source>
        <dbReference type="ARBA" id="ARBA00022989"/>
    </source>
</evidence>
<feature type="transmembrane region" description="Helical" evidence="5">
    <location>
        <begin position="379"/>
        <end position="401"/>
    </location>
</feature>
<feature type="transmembrane region" description="Helical" evidence="5">
    <location>
        <begin position="85"/>
        <end position="107"/>
    </location>
</feature>
<proteinExistence type="predicted"/>
<feature type="transmembrane region" description="Helical" evidence="5">
    <location>
        <begin position="413"/>
        <end position="431"/>
    </location>
</feature>
<feature type="transmembrane region" description="Helical" evidence="5">
    <location>
        <begin position="147"/>
        <end position="163"/>
    </location>
</feature>
<evidence type="ECO:0000313" key="7">
    <source>
        <dbReference type="Proteomes" id="UP000241238"/>
    </source>
</evidence>
<feature type="transmembrane region" description="Helical" evidence="5">
    <location>
        <begin position="247"/>
        <end position="266"/>
    </location>
</feature>
<feature type="transmembrane region" description="Helical" evidence="5">
    <location>
        <begin position="354"/>
        <end position="373"/>
    </location>
</feature>
<organism evidence="6 7">
    <name type="scientific">Fusobacterium varium ATCC 27725</name>
    <dbReference type="NCBI Taxonomy" id="469618"/>
    <lineage>
        <taxon>Bacteria</taxon>
        <taxon>Fusobacteriati</taxon>
        <taxon>Fusobacteriota</taxon>
        <taxon>Fusobacteriia</taxon>
        <taxon>Fusobacteriales</taxon>
        <taxon>Fusobacteriaceae</taxon>
        <taxon>Fusobacterium</taxon>
    </lineage>
</organism>
<dbReference type="InterPro" id="IPR052556">
    <property type="entry name" value="PolySynth_Transporter"/>
</dbReference>
<comment type="subcellular location">
    <subcellularLocation>
        <location evidence="1">Membrane</location>
        <topology evidence="1">Multi-pass membrane protein</topology>
    </subcellularLocation>
</comment>
<reference evidence="7" key="1">
    <citation type="journal article" date="2018" name="MSphere">
        <title>Fusobacterium Genomics Using MinION and Illumina Sequencing Enables Genome Completion and Correction.</title>
        <authorList>
            <person name="Todd S.M."/>
            <person name="Settlage R.E."/>
            <person name="Lahmers K.K."/>
            <person name="Slade D.J."/>
        </authorList>
    </citation>
    <scope>NUCLEOTIDE SEQUENCE [LARGE SCALE GENOMIC DNA]</scope>
    <source>
        <strain evidence="7">ATCC 27725</strain>
    </source>
</reference>
<dbReference type="Proteomes" id="UP000241238">
    <property type="component" value="Chromosome"/>
</dbReference>
<evidence type="ECO:0008006" key="8">
    <source>
        <dbReference type="Google" id="ProtNLM"/>
    </source>
</evidence>
<dbReference type="Pfam" id="PF01943">
    <property type="entry name" value="Polysacc_synt"/>
    <property type="match status" value="1"/>
</dbReference>
<feature type="transmembrane region" description="Helical" evidence="5">
    <location>
        <begin position="42"/>
        <end position="64"/>
    </location>
</feature>
<evidence type="ECO:0000256" key="5">
    <source>
        <dbReference type="SAM" id="Phobius"/>
    </source>
</evidence>
<gene>
    <name evidence="6" type="ORF">C4N18_09955</name>
</gene>
<evidence type="ECO:0000313" key="6">
    <source>
        <dbReference type="EMBL" id="AVQ31524.1"/>
    </source>
</evidence>